<reference evidence="3 4" key="1">
    <citation type="submission" date="2016-07" db="EMBL/GenBank/DDBJ databases">
        <title>Pervasive Adenine N6-methylation of Active Genes in Fungi.</title>
        <authorList>
            <consortium name="DOE Joint Genome Institute"/>
            <person name="Mondo S.J."/>
            <person name="Dannebaum R.O."/>
            <person name="Kuo R.C."/>
            <person name="Labutti K."/>
            <person name="Haridas S."/>
            <person name="Kuo A."/>
            <person name="Salamov A."/>
            <person name="Ahrendt S.R."/>
            <person name="Lipzen A."/>
            <person name="Sullivan W."/>
            <person name="Andreopoulos W.B."/>
            <person name="Clum A."/>
            <person name="Lindquist E."/>
            <person name="Daum C."/>
            <person name="Ramamoorthy G.K."/>
            <person name="Gryganskyi A."/>
            <person name="Culley D."/>
            <person name="Magnuson J.K."/>
            <person name="James T.Y."/>
            <person name="O'Malley M.A."/>
            <person name="Stajich J.E."/>
            <person name="Spatafora J.W."/>
            <person name="Visel A."/>
            <person name="Grigoriev I.V."/>
        </authorList>
    </citation>
    <scope>NUCLEOTIDE SEQUENCE [LARGE SCALE GENOMIC DNA]</scope>
    <source>
        <strain evidence="3 4">12-1054</strain>
    </source>
</reference>
<comment type="caution">
    <text evidence="3">The sequence shown here is derived from an EMBL/GenBank/DDBJ whole genome shotgun (WGS) entry which is preliminary data.</text>
</comment>
<dbReference type="OrthoDB" id="2117459at2759"/>
<dbReference type="Pfam" id="PF12825">
    <property type="entry name" value="DUF3818"/>
    <property type="match status" value="2"/>
</dbReference>
<evidence type="ECO:0000313" key="3">
    <source>
        <dbReference type="EMBL" id="ORY81035.1"/>
    </source>
</evidence>
<name>A0A1Y2FDW1_PROLT</name>
<dbReference type="InterPro" id="IPR024555">
    <property type="entry name" value="PX-associated"/>
</dbReference>
<dbReference type="GO" id="GO:0035091">
    <property type="term" value="F:phosphatidylinositol binding"/>
    <property type="evidence" value="ECO:0007669"/>
    <property type="project" value="TreeGrafter"/>
</dbReference>
<evidence type="ECO:0000259" key="1">
    <source>
        <dbReference type="Pfam" id="PF12825"/>
    </source>
</evidence>
<feature type="domain" description="PX" evidence="1">
    <location>
        <begin position="397"/>
        <end position="515"/>
    </location>
</feature>
<feature type="domain" description="PX" evidence="1">
    <location>
        <begin position="222"/>
        <end position="390"/>
    </location>
</feature>
<protein>
    <submittedName>
        <fullName evidence="3">Uncharacterized protein</fullName>
    </submittedName>
</protein>
<keyword evidence="4" id="KW-1185">Reference proteome</keyword>
<evidence type="ECO:0000259" key="2">
    <source>
        <dbReference type="Pfam" id="PF12828"/>
    </source>
</evidence>
<evidence type="ECO:0000313" key="4">
    <source>
        <dbReference type="Proteomes" id="UP000193685"/>
    </source>
</evidence>
<sequence length="632" mass="70754">MRQCVMRANAKNHEFGHQTLLYFWSRPPDLYSQELRLLMSSEVKLSSKQAAALFHFLCQEEAFLEFSSLKIPGRIAALGPPFLPNAKFPNCDASPLLEKCIRHFVLTDTLPGFCKVQDDSNFWGGQVQGILERMAESSLSDSYDKGKVSKRKTLGMAVSVFLSNIARGLYGKVPTNAEMAVAQAEQGRPPTDPSSQGKSFDAESLTEAWQAWKRDMVHEDHLESLLVLIREARPCEQWPIQHYPAALYVKLTIASLLHYIFVASPDGSEILSIVSRLHAKLPYWSIRQALKMPYATAMIQGLSKVFLAKSMFGGSNLMQTLISYILGGDQTRLEKAIAQIEKSGIHAEYKAQILKFVHETGRETQASMRDESVATGKSIVAIIVKTINMPFEEHEVLLKYLELQLARRDRVELIQILTGDETLTSLVRQFLDIFFGIISDLHKAVDLPTGLGAAQTFIGALITCSEKQGATIFDFVDLVDRFECEFLRFGTQILNNSESLTIGYTKWYDHCLSAYRGEPVLDLQSAVAKMTEVEQKQIIAQLDAYQQYLSDKQAVSQRNLSSMLKYREKKSAVKPCSLGFGVWLGILRDVQQDAKVTPKQPQGSFDKSVRPDMQTSKNTILPVFALGLGANK</sequence>
<accession>A0A1Y2FDW1</accession>
<dbReference type="RefSeq" id="XP_040724680.1">
    <property type="nucleotide sequence ID" value="XM_040870586.1"/>
</dbReference>
<proteinExistence type="predicted"/>
<feature type="domain" description="PX-associated" evidence="2">
    <location>
        <begin position="43"/>
        <end position="167"/>
    </location>
</feature>
<dbReference type="InterPro" id="IPR047168">
    <property type="entry name" value="LEC1-like"/>
</dbReference>
<dbReference type="Proteomes" id="UP000193685">
    <property type="component" value="Unassembled WGS sequence"/>
</dbReference>
<organism evidence="3 4">
    <name type="scientific">Protomyces lactucae-debilis</name>
    <dbReference type="NCBI Taxonomy" id="2754530"/>
    <lineage>
        <taxon>Eukaryota</taxon>
        <taxon>Fungi</taxon>
        <taxon>Dikarya</taxon>
        <taxon>Ascomycota</taxon>
        <taxon>Taphrinomycotina</taxon>
        <taxon>Taphrinomycetes</taxon>
        <taxon>Taphrinales</taxon>
        <taxon>Protomycetaceae</taxon>
        <taxon>Protomyces</taxon>
    </lineage>
</organism>
<dbReference type="EMBL" id="MCFI01000012">
    <property type="protein sequence ID" value="ORY81035.1"/>
    <property type="molecule type" value="Genomic_DNA"/>
</dbReference>
<dbReference type="STRING" id="56484.A0A1Y2FDW1"/>
<gene>
    <name evidence="3" type="ORF">BCR37DRAFT_388049</name>
</gene>
<dbReference type="PANTHER" id="PTHR47185">
    <property type="entry name" value="PX DOMAIN-CONTAINING PROTEIN YPR097W"/>
    <property type="match status" value="1"/>
</dbReference>
<dbReference type="GeneID" id="63787185"/>
<dbReference type="Pfam" id="PF12828">
    <property type="entry name" value="PXB"/>
    <property type="match status" value="1"/>
</dbReference>
<dbReference type="InterPro" id="IPR024554">
    <property type="entry name" value="LEC1-like_C"/>
</dbReference>
<dbReference type="AlphaFoldDB" id="A0A1Y2FDW1"/>
<dbReference type="PANTHER" id="PTHR47185:SF2">
    <property type="entry name" value="FUNGAL PROTEIN"/>
    <property type="match status" value="1"/>
</dbReference>
<dbReference type="OMA" id="MINGMMR"/>